<evidence type="ECO:0000256" key="1">
    <source>
        <dbReference type="ARBA" id="ARBA00004115"/>
    </source>
</evidence>
<evidence type="ECO:0000256" key="16">
    <source>
        <dbReference type="SAM" id="SignalP"/>
    </source>
</evidence>
<evidence type="ECO:0000256" key="4">
    <source>
        <dbReference type="ARBA" id="ARBA00022448"/>
    </source>
</evidence>
<keyword evidence="6 15" id="KW-0812">Transmembrane</keyword>
<organism evidence="17 18">
    <name type="scientific">Verticillium dahliae</name>
    <name type="common">Verticillium wilt</name>
    <dbReference type="NCBI Taxonomy" id="27337"/>
    <lineage>
        <taxon>Eukaryota</taxon>
        <taxon>Fungi</taxon>
        <taxon>Dikarya</taxon>
        <taxon>Ascomycota</taxon>
        <taxon>Pezizomycotina</taxon>
        <taxon>Sordariomycetes</taxon>
        <taxon>Hypocreomycetidae</taxon>
        <taxon>Glomerellales</taxon>
        <taxon>Plectosphaerellaceae</taxon>
        <taxon>Verticillium</taxon>
    </lineage>
</organism>
<dbReference type="GO" id="GO:2001256">
    <property type="term" value="P:regulation of store-operated calcium entry"/>
    <property type="evidence" value="ECO:0007669"/>
    <property type="project" value="InterPro"/>
</dbReference>
<evidence type="ECO:0000313" key="18">
    <source>
        <dbReference type="Proteomes" id="UP000236305"/>
    </source>
</evidence>
<evidence type="ECO:0000256" key="15">
    <source>
        <dbReference type="SAM" id="Phobius"/>
    </source>
</evidence>
<name>A0AA44WBY3_VERDA</name>
<proteinExistence type="inferred from homology"/>
<comment type="subcellular location">
    <subcellularLocation>
        <location evidence="1">Endoplasmic reticulum membrane</location>
        <topology evidence="1">Single-pass type I membrane protein</topology>
    </subcellularLocation>
</comment>
<evidence type="ECO:0000256" key="3">
    <source>
        <dbReference type="ARBA" id="ARBA00016584"/>
    </source>
</evidence>
<accession>A0AA44WBY3</accession>
<keyword evidence="10 15" id="KW-1133">Transmembrane helix</keyword>
<evidence type="ECO:0000256" key="11">
    <source>
        <dbReference type="ARBA" id="ARBA00023065"/>
    </source>
</evidence>
<evidence type="ECO:0000256" key="5">
    <source>
        <dbReference type="ARBA" id="ARBA00022568"/>
    </source>
</evidence>
<feature type="region of interest" description="Disordered" evidence="14">
    <location>
        <begin position="195"/>
        <end position="259"/>
    </location>
</feature>
<comment type="caution">
    <text evidence="17">The sequence shown here is derived from an EMBL/GenBank/DDBJ whole genome shotgun (WGS) entry which is preliminary data.</text>
</comment>
<evidence type="ECO:0000256" key="12">
    <source>
        <dbReference type="ARBA" id="ARBA00023136"/>
    </source>
</evidence>
<feature type="region of interest" description="Disordered" evidence="14">
    <location>
        <begin position="274"/>
        <end position="337"/>
    </location>
</feature>
<feature type="compositionally biased region" description="Low complexity" evidence="14">
    <location>
        <begin position="312"/>
        <end position="323"/>
    </location>
</feature>
<feature type="signal peptide" evidence="16">
    <location>
        <begin position="1"/>
        <end position="24"/>
    </location>
</feature>
<evidence type="ECO:0000256" key="2">
    <source>
        <dbReference type="ARBA" id="ARBA00006833"/>
    </source>
</evidence>
<feature type="compositionally biased region" description="Low complexity" evidence="14">
    <location>
        <begin position="274"/>
        <end position="286"/>
    </location>
</feature>
<dbReference type="PANTHER" id="PTHR15929">
    <property type="entry name" value="STORE-OPERATED CALCIUM ENTRY-ASSOCIATED REGULATORY FACTOR"/>
    <property type="match status" value="1"/>
</dbReference>
<dbReference type="InterPro" id="IPR009567">
    <property type="entry name" value="SARAF"/>
</dbReference>
<keyword evidence="5" id="KW-0109">Calcium transport</keyword>
<keyword evidence="4" id="KW-0813">Transport</keyword>
<feature type="compositionally biased region" description="Gly residues" evidence="14">
    <location>
        <begin position="200"/>
        <end position="227"/>
    </location>
</feature>
<keyword evidence="11" id="KW-0406">Ion transport</keyword>
<evidence type="ECO:0000256" key="6">
    <source>
        <dbReference type="ARBA" id="ARBA00022692"/>
    </source>
</evidence>
<feature type="chain" id="PRO_5041343683" description="Store-operated calcium entry-associated regulatory factor" evidence="16">
    <location>
        <begin position="25"/>
        <end position="337"/>
    </location>
</feature>
<keyword evidence="9" id="KW-0106">Calcium</keyword>
<evidence type="ECO:0000256" key="7">
    <source>
        <dbReference type="ARBA" id="ARBA00022729"/>
    </source>
</evidence>
<comment type="similarity">
    <text evidence="2">Belongs to the SARAF family.</text>
</comment>
<feature type="compositionally biased region" description="Gly residues" evidence="14">
    <location>
        <begin position="293"/>
        <end position="311"/>
    </location>
</feature>
<sequence length="337" mass="34689">MRSDATSALLLPLLLSLPAAAAAAKPPKNAILLSQVKTLTLRGDGAQTTHRRLPAVPQLKCLSAPKLCALHPIDVLRCTNQGSGYDAEDVQWSCAANLPVDLKLGSTDVVCEGYSSADDPYVLKGSCGVEYRVVLTDEGERRHPDLAGGNGGWGRGEAGASALPGLLFMVLFVGVFAWIVYSACVAQDRNRRLGVDGQRRGWGGGGGGGGGPGGGWGGGWGGGGGGWQPFNHDDDPPPPYPGAKPSSSNQQGQGWRPGFWSGLAGGAAAGYMAGGRNNNNNNNNNNRNDRRTGFGGGGYGYGTNDGYGWGAGPSRTSSGSSSSARHESTGFGSTNRR</sequence>
<evidence type="ECO:0000256" key="9">
    <source>
        <dbReference type="ARBA" id="ARBA00022837"/>
    </source>
</evidence>
<evidence type="ECO:0000256" key="13">
    <source>
        <dbReference type="ARBA" id="ARBA00031116"/>
    </source>
</evidence>
<keyword evidence="12 15" id="KW-0472">Membrane</keyword>
<dbReference type="PANTHER" id="PTHR15929:SF0">
    <property type="entry name" value="STORE-OPERATED CALCIUM ENTRY-ASSOCIATED REGULATORY FACTOR"/>
    <property type="match status" value="1"/>
</dbReference>
<evidence type="ECO:0000256" key="14">
    <source>
        <dbReference type="SAM" id="MobiDB-lite"/>
    </source>
</evidence>
<dbReference type="Pfam" id="PF06682">
    <property type="entry name" value="SARAF"/>
    <property type="match status" value="1"/>
</dbReference>
<gene>
    <name evidence="17" type="ORF">BJF96_g8883</name>
</gene>
<dbReference type="Proteomes" id="UP000236305">
    <property type="component" value="Unassembled WGS sequence"/>
</dbReference>
<dbReference type="AlphaFoldDB" id="A0AA44WBY3"/>
<protein>
    <recommendedName>
        <fullName evidence="3">Store-operated calcium entry-associated regulatory factor</fullName>
    </recommendedName>
    <alternativeName>
        <fullName evidence="13">Transmembrane protein 66</fullName>
    </alternativeName>
</protein>
<evidence type="ECO:0000313" key="17">
    <source>
        <dbReference type="EMBL" id="PNH27782.1"/>
    </source>
</evidence>
<keyword evidence="7 16" id="KW-0732">Signal</keyword>
<keyword evidence="8" id="KW-0256">Endoplasmic reticulum</keyword>
<evidence type="ECO:0000256" key="10">
    <source>
        <dbReference type="ARBA" id="ARBA00022989"/>
    </source>
</evidence>
<feature type="transmembrane region" description="Helical" evidence="15">
    <location>
        <begin position="165"/>
        <end position="184"/>
    </location>
</feature>
<dbReference type="OMA" id="WILKGSC"/>
<evidence type="ECO:0000256" key="8">
    <source>
        <dbReference type="ARBA" id="ARBA00022824"/>
    </source>
</evidence>
<reference evidence="17 18" key="1">
    <citation type="submission" date="2017-12" db="EMBL/GenBank/DDBJ databases">
        <title>Comparative genomics yields insights into virulence evolution of Verticillium dahliae.</title>
        <authorList>
            <person name="Fan R."/>
            <person name="Armitage A.D."/>
            <person name="Cascant-Lopez E."/>
            <person name="Sobczyk M."/>
            <person name="Cockerton H.M."/>
            <person name="Harrison R.J."/>
        </authorList>
    </citation>
    <scope>NUCLEOTIDE SEQUENCE [LARGE SCALE GENOMIC DNA]</scope>
    <source>
        <strain evidence="17 18">12008</strain>
    </source>
</reference>
<dbReference type="GO" id="GO:0006816">
    <property type="term" value="P:calcium ion transport"/>
    <property type="evidence" value="ECO:0007669"/>
    <property type="project" value="UniProtKB-KW"/>
</dbReference>
<dbReference type="EMBL" id="MPSH01000041">
    <property type="protein sequence ID" value="PNH27782.1"/>
    <property type="molecule type" value="Genomic_DNA"/>
</dbReference>
<dbReference type="GO" id="GO:0005789">
    <property type="term" value="C:endoplasmic reticulum membrane"/>
    <property type="evidence" value="ECO:0007669"/>
    <property type="project" value="UniProtKB-SubCell"/>
</dbReference>